<dbReference type="EMBL" id="AP019860">
    <property type="protein sequence ID" value="BBM82803.1"/>
    <property type="molecule type" value="Genomic_DNA"/>
</dbReference>
<name>A0A5S9F269_UABAM</name>
<evidence type="ECO:0000256" key="3">
    <source>
        <dbReference type="ARBA" id="ARBA00022989"/>
    </source>
</evidence>
<evidence type="ECO:0008006" key="8">
    <source>
        <dbReference type="Google" id="ProtNLM"/>
    </source>
</evidence>
<keyword evidence="4 5" id="KW-0472">Membrane</keyword>
<dbReference type="InterPro" id="IPR044890">
    <property type="entry name" value="TMEM14_sf"/>
</dbReference>
<keyword evidence="3 5" id="KW-1133">Transmembrane helix</keyword>
<dbReference type="InterPro" id="IPR005349">
    <property type="entry name" value="TMEM14"/>
</dbReference>
<feature type="transmembrane region" description="Helical" evidence="5">
    <location>
        <begin position="53"/>
        <end position="70"/>
    </location>
</feature>
<dbReference type="Proteomes" id="UP000326354">
    <property type="component" value="Chromosome"/>
</dbReference>
<dbReference type="Gene3D" id="1.10.10.1740">
    <property type="entry name" value="Transmembrane protein 14-like"/>
    <property type="match status" value="1"/>
</dbReference>
<feature type="transmembrane region" description="Helical" evidence="5">
    <location>
        <begin position="82"/>
        <end position="101"/>
    </location>
</feature>
<dbReference type="Pfam" id="PF03647">
    <property type="entry name" value="Tmemb_14"/>
    <property type="match status" value="1"/>
</dbReference>
<feature type="transmembrane region" description="Helical" evidence="5">
    <location>
        <begin position="28"/>
        <end position="46"/>
    </location>
</feature>
<dbReference type="GO" id="GO:0016020">
    <property type="term" value="C:membrane"/>
    <property type="evidence" value="ECO:0007669"/>
    <property type="project" value="UniProtKB-SubCell"/>
</dbReference>
<dbReference type="OrthoDB" id="281139at2"/>
<proteinExistence type="predicted"/>
<dbReference type="RefSeq" id="WP_151967031.1">
    <property type="nucleotide sequence ID" value="NZ_AP019860.1"/>
</dbReference>
<dbReference type="PANTHER" id="PTHR12668:SF43">
    <property type="entry name" value="TRANSMEMBRANE PROTEIN 14 HOMOLOG"/>
    <property type="match status" value="1"/>
</dbReference>
<organism evidence="6 7">
    <name type="scientific">Uabimicrobium amorphum</name>
    <dbReference type="NCBI Taxonomy" id="2596890"/>
    <lineage>
        <taxon>Bacteria</taxon>
        <taxon>Pseudomonadati</taxon>
        <taxon>Planctomycetota</taxon>
        <taxon>Candidatus Uabimicrobiia</taxon>
        <taxon>Candidatus Uabimicrobiales</taxon>
        <taxon>Candidatus Uabimicrobiaceae</taxon>
        <taxon>Candidatus Uabimicrobium</taxon>
    </lineage>
</organism>
<comment type="subcellular location">
    <subcellularLocation>
        <location evidence="1">Membrane</location>
    </subcellularLocation>
</comment>
<feature type="transmembrane region" description="Helical" evidence="5">
    <location>
        <begin position="5"/>
        <end position="22"/>
    </location>
</feature>
<evidence type="ECO:0000313" key="6">
    <source>
        <dbReference type="EMBL" id="BBM82803.1"/>
    </source>
</evidence>
<evidence type="ECO:0000313" key="7">
    <source>
        <dbReference type="Proteomes" id="UP000326354"/>
    </source>
</evidence>
<evidence type="ECO:0000256" key="2">
    <source>
        <dbReference type="ARBA" id="ARBA00022692"/>
    </source>
</evidence>
<gene>
    <name evidence="6" type="ORF">UABAM_01146</name>
</gene>
<sequence>MSTIITAVFGIFSIIGGTIGYIKAGSLASIIAGGTSGALLLLCAFGMKKKQKLAFVGALVISLLLGARFGNSYFQTMKVMPHLIMVILAALTALSTVRDLLTQKN</sequence>
<dbReference type="AlphaFoldDB" id="A0A5S9F269"/>
<dbReference type="KEGG" id="uam:UABAM_01146"/>
<accession>A0A5S9F269</accession>
<evidence type="ECO:0000256" key="4">
    <source>
        <dbReference type="ARBA" id="ARBA00023136"/>
    </source>
</evidence>
<reference evidence="6 7" key="1">
    <citation type="submission" date="2019-08" db="EMBL/GenBank/DDBJ databases">
        <title>Complete genome sequence of Candidatus Uab amorphum.</title>
        <authorList>
            <person name="Shiratori T."/>
            <person name="Suzuki S."/>
            <person name="Kakizawa Y."/>
            <person name="Ishida K."/>
        </authorList>
    </citation>
    <scope>NUCLEOTIDE SEQUENCE [LARGE SCALE GENOMIC DNA]</scope>
    <source>
        <strain evidence="6 7">SRT547</strain>
    </source>
</reference>
<evidence type="ECO:0000256" key="5">
    <source>
        <dbReference type="SAM" id="Phobius"/>
    </source>
</evidence>
<evidence type="ECO:0000256" key="1">
    <source>
        <dbReference type="ARBA" id="ARBA00004370"/>
    </source>
</evidence>
<keyword evidence="2 5" id="KW-0812">Transmembrane</keyword>
<dbReference type="PANTHER" id="PTHR12668">
    <property type="entry name" value="TRANSMEMBRANE PROTEIN 14, 15"/>
    <property type="match status" value="1"/>
</dbReference>
<keyword evidence="7" id="KW-1185">Reference proteome</keyword>
<protein>
    <recommendedName>
        <fullName evidence="8">Transmembrane protein 14C</fullName>
    </recommendedName>
</protein>